<proteinExistence type="predicted"/>
<sequence length="169" mass="17901">MKVSLSAILLAVCCASATAFVPAAPSRGQSTFLTQRYMFSGAGAAAPKEDDPEAMAQLEKMASAMGMSVEEYQLGLRARVKMEESIDSLRVTGGDAEKGVTVERDGNTPSKHFVITITEDGKALGKEALEKELVAALKSTSDQAAKGRTAAQQNMMQFIAEEMKAMGAM</sequence>
<protein>
    <submittedName>
        <fullName evidence="2">Uncharacterized protein</fullName>
    </submittedName>
</protein>
<name>A0A7S1ZM99_TRICV</name>
<accession>A0A7S1ZM99</accession>
<gene>
    <name evidence="2" type="ORF">OSIN01602_LOCUS11827</name>
</gene>
<reference evidence="2" key="1">
    <citation type="submission" date="2021-01" db="EMBL/GenBank/DDBJ databases">
        <authorList>
            <person name="Corre E."/>
            <person name="Pelletier E."/>
            <person name="Niang G."/>
            <person name="Scheremetjew M."/>
            <person name="Finn R."/>
            <person name="Kale V."/>
            <person name="Holt S."/>
            <person name="Cochrane G."/>
            <person name="Meng A."/>
            <person name="Brown T."/>
            <person name="Cohen L."/>
        </authorList>
    </citation>
    <scope>NUCLEOTIDE SEQUENCE</scope>
    <source>
        <strain evidence="2">Grunow 1884</strain>
    </source>
</reference>
<dbReference type="EMBL" id="HBGO01020600">
    <property type="protein sequence ID" value="CAD9342880.1"/>
    <property type="molecule type" value="Transcribed_RNA"/>
</dbReference>
<dbReference type="AlphaFoldDB" id="A0A7S1ZM99"/>
<evidence type="ECO:0000313" key="2">
    <source>
        <dbReference type="EMBL" id="CAD9342880.1"/>
    </source>
</evidence>
<evidence type="ECO:0000256" key="1">
    <source>
        <dbReference type="SAM" id="SignalP"/>
    </source>
</evidence>
<organism evidence="2">
    <name type="scientific">Trieres chinensis</name>
    <name type="common">Marine centric diatom</name>
    <name type="synonym">Odontella sinensis</name>
    <dbReference type="NCBI Taxonomy" id="1514140"/>
    <lineage>
        <taxon>Eukaryota</taxon>
        <taxon>Sar</taxon>
        <taxon>Stramenopiles</taxon>
        <taxon>Ochrophyta</taxon>
        <taxon>Bacillariophyta</taxon>
        <taxon>Mediophyceae</taxon>
        <taxon>Biddulphiophycidae</taxon>
        <taxon>Eupodiscales</taxon>
        <taxon>Parodontellaceae</taxon>
        <taxon>Trieres</taxon>
    </lineage>
</organism>
<feature type="signal peptide" evidence="1">
    <location>
        <begin position="1"/>
        <end position="19"/>
    </location>
</feature>
<feature type="chain" id="PRO_5030924995" evidence="1">
    <location>
        <begin position="20"/>
        <end position="169"/>
    </location>
</feature>
<keyword evidence="1" id="KW-0732">Signal</keyword>